<feature type="transmembrane region" description="Helical" evidence="13">
    <location>
        <begin position="1006"/>
        <end position="1025"/>
    </location>
</feature>
<feature type="domain" description="Ionotropic glutamate receptor L-glutamate and glycine-binding" evidence="14">
    <location>
        <begin position="1877"/>
        <end position="1939"/>
    </location>
</feature>
<evidence type="ECO:0000313" key="16">
    <source>
        <dbReference type="Proteomes" id="UP000235965"/>
    </source>
</evidence>
<accession>A0A2J7Q611</accession>
<keyword evidence="12" id="KW-0407">Ion channel</keyword>
<keyword evidence="9" id="KW-0675">Receptor</keyword>
<proteinExistence type="inferred from homology"/>
<evidence type="ECO:0000259" key="14">
    <source>
        <dbReference type="SMART" id="SM00918"/>
    </source>
</evidence>
<dbReference type="OrthoDB" id="6117597at2759"/>
<dbReference type="SMART" id="SM00918">
    <property type="entry name" value="Lig_chan-Glu_bd"/>
    <property type="match status" value="2"/>
</dbReference>
<keyword evidence="10" id="KW-0325">Glycoprotein</keyword>
<feature type="transmembrane region" description="Helical" evidence="13">
    <location>
        <begin position="463"/>
        <end position="483"/>
    </location>
</feature>
<evidence type="ECO:0000256" key="7">
    <source>
        <dbReference type="ARBA" id="ARBA00023065"/>
    </source>
</evidence>
<feature type="transmembrane region" description="Helical" evidence="13">
    <location>
        <begin position="909"/>
        <end position="927"/>
    </location>
</feature>
<feature type="transmembrane region" description="Helical" evidence="13">
    <location>
        <begin position="2943"/>
        <end position="2963"/>
    </location>
</feature>
<dbReference type="Gene3D" id="3.40.190.10">
    <property type="entry name" value="Periplasmic binding protein-like II"/>
    <property type="match status" value="7"/>
</dbReference>
<evidence type="ECO:0000256" key="12">
    <source>
        <dbReference type="ARBA" id="ARBA00023303"/>
    </source>
</evidence>
<keyword evidence="5 13" id="KW-0812">Transmembrane</keyword>
<dbReference type="PANTHER" id="PTHR42643">
    <property type="entry name" value="IONOTROPIC RECEPTOR 20A-RELATED"/>
    <property type="match status" value="1"/>
</dbReference>
<keyword evidence="3" id="KW-0813">Transport</keyword>
<keyword evidence="6 13" id="KW-1133">Transmembrane helix</keyword>
<feature type="transmembrane region" description="Helical" evidence="13">
    <location>
        <begin position="2694"/>
        <end position="2714"/>
    </location>
</feature>
<evidence type="ECO:0000256" key="6">
    <source>
        <dbReference type="ARBA" id="ARBA00022989"/>
    </source>
</evidence>
<dbReference type="Pfam" id="PF08395">
    <property type="entry name" value="7tm_7"/>
    <property type="match status" value="3"/>
</dbReference>
<keyword evidence="16" id="KW-1185">Reference proteome</keyword>
<evidence type="ECO:0000256" key="2">
    <source>
        <dbReference type="ARBA" id="ARBA00008685"/>
    </source>
</evidence>
<dbReference type="SUPFAM" id="SSF53850">
    <property type="entry name" value="Periplasmic binding protein-like II"/>
    <property type="match status" value="4"/>
</dbReference>
<feature type="transmembrane region" description="Helical" evidence="13">
    <location>
        <begin position="2757"/>
        <end position="2783"/>
    </location>
</feature>
<evidence type="ECO:0000256" key="1">
    <source>
        <dbReference type="ARBA" id="ARBA00004651"/>
    </source>
</evidence>
<dbReference type="Gene3D" id="1.10.287.70">
    <property type="match status" value="1"/>
</dbReference>
<feature type="transmembrane region" description="Helical" evidence="13">
    <location>
        <begin position="1402"/>
        <end position="1421"/>
    </location>
</feature>
<evidence type="ECO:0000256" key="4">
    <source>
        <dbReference type="ARBA" id="ARBA00022475"/>
    </source>
</evidence>
<evidence type="ECO:0000256" key="11">
    <source>
        <dbReference type="ARBA" id="ARBA00023286"/>
    </source>
</evidence>
<evidence type="ECO:0000256" key="3">
    <source>
        <dbReference type="ARBA" id="ARBA00022448"/>
    </source>
</evidence>
<evidence type="ECO:0000256" key="5">
    <source>
        <dbReference type="ARBA" id="ARBA00022692"/>
    </source>
</evidence>
<dbReference type="GO" id="GO:0005886">
    <property type="term" value="C:plasma membrane"/>
    <property type="evidence" value="ECO:0007669"/>
    <property type="project" value="UniProtKB-SubCell"/>
</dbReference>
<evidence type="ECO:0000256" key="9">
    <source>
        <dbReference type="ARBA" id="ARBA00023170"/>
    </source>
</evidence>
<evidence type="ECO:0000256" key="8">
    <source>
        <dbReference type="ARBA" id="ARBA00023136"/>
    </source>
</evidence>
<feature type="transmembrane region" description="Helical" evidence="13">
    <location>
        <begin position="129"/>
        <end position="147"/>
    </location>
</feature>
<feature type="transmembrane region" description="Helical" evidence="13">
    <location>
        <begin position="1584"/>
        <end position="1602"/>
    </location>
</feature>
<dbReference type="GO" id="GO:0050906">
    <property type="term" value="P:detection of stimulus involved in sensory perception"/>
    <property type="evidence" value="ECO:0007669"/>
    <property type="project" value="UniProtKB-ARBA"/>
</dbReference>
<gene>
    <name evidence="15" type="ORF">B7P43_G08612</name>
</gene>
<comment type="subcellular location">
    <subcellularLocation>
        <location evidence="1">Cell membrane</location>
        <topology evidence="1">Multi-pass membrane protein</topology>
    </subcellularLocation>
</comment>
<dbReference type="InParanoid" id="A0A2J7Q611"/>
<feature type="transmembrane region" description="Helical" evidence="13">
    <location>
        <begin position="582"/>
        <end position="611"/>
    </location>
</feature>
<feature type="transmembrane region" description="Helical" evidence="13">
    <location>
        <begin position="1322"/>
        <end position="1346"/>
    </location>
</feature>
<name>A0A2J7Q611_9NEOP</name>
<comment type="similarity">
    <text evidence="2">Belongs to the glutamate-gated ion channel (TC 1.A.10.1) family.</text>
</comment>
<dbReference type="Proteomes" id="UP000235965">
    <property type="component" value="Unassembled WGS sequence"/>
</dbReference>
<sequence length="2970" mass="337325">MFSCFRAEAMKDRNGVVIFPREEIFRNTGPHEAWLKKNVVLPTATPPAARQPGYFASDMKPLFRVYRLLGIFPINMKDSGYAEFRLLCPLMLYTVFVQASMMVAAAFLAKDRLEYITKENPNFGQVLTEARYLVSVLYIFLWAVANLPESGIKAQFISSWTDYQRQYKAAVGKPLDLNLRQQMKTEALFIIVLSSVETAFMFFSLDKIKLWYTIPISYCVLSCVLNTGLWRGTGLALVTAARSLIGDLEQVLGMCEFECAEKIAEYRMLWLKLGKLTQDLGNCMGFTYGTQVIGYFFEQVMAVFGLLANMEEGFSSSNIGFVSDVIIFSWLIFVTCNTAQRATDEVRYFLEAIAENPPQINFSGFVVVNRGLQTSRTMEYPDQARGFPRYRPPGQTTEVFYVPLAVRTPRHRASCPSEWKAENDALTLYEEMKPVMIVLRVLGVLPYGVTSTGDVYFKWLSVAMFYSFVLISTVTALVGFNLVERINMDSTTVYTFADKTIEYAGRLFISSVFIIPICHWLETGKKIKFLNTWTQLQAEYRLMSGRQLRLGVRGKVILILPISAVLVAALTMMAYQRGFVAQWWHIIGIAFASSMSVILPFIWVITCSVIIKVATALADDMEQHFSSRGSARGIKISTYRTFWLHLRQLTQDLGNATGFTYGSHTLLFCTISVLVTYGFIVELKDNFNFVFFAASLLFQAIIYSECDCAQNAANQVGAKFSERLQAITNNMPVTCCEGVHEYFSTTLTYLAVLMQFQEEFSRVTGKTMDLGLRQRTRYFVAMILVLPVCANITYGLMDHRLRSWQYCITVLSGSHMALMSVFWYLMCSGLARAARSLGDDIEQGFSEHGFSHVHALVKFKFLWLRLSRLTKDLGSCTGLSYAKYFLFCFGVSVSTSYGFLVSIRRDYNPFTYALFISTFVVSGILYAQCVSAQMATDEVGANFRGRLQEMLENYPHVSAATHIEMDRFLAIINSNPPVINFCGFVEVNRGLITSVSTLKYCKKHSALSVCITHLMLLVLCGLFLMHVEAFDFSADAAASLTLGVADRYLSTCVYMVQSTPNQEDFHRNANIIKIIMSRTTHIFVGTLSIDKLYDRRSVQRCLHVITLTTLQPRFIQVLPSRTKWLAFVQADASLEEFFADVYIPFICEFLAARGDAATGNVSVTRMYNIPATPPLHMYRVAIWCPNGGFTWSTFQFLHKNVDLQGAEIRGVYIKDPPFVYDKLDESPPGYMYCLWSELQGRMNFTNSYYRSENGMLGYKDDNGTWHGLVEELVKRQAEVGINILAMTNERMDAIDFLPPILNDKMTIYIRREKMEMNTIRHVLLPFALDLWLSVLVAMAVLTVFLVTTSSVSVKCSCKTADVTRHFSLQNTWHYVFGAFCQQGHTIGPISWSSRLVCSTSHLTAVVLFAAYSATFISFLTARRYEMPFDDFQGLLNNGRYKLGILHGSSSISYFQMSKDHVLTGIYERLIKPYKETFVTSEIEGLRNTCQLRNYAYAVTMHSTIHAFLSSIHCNIVALPRAYVPYSSSLIISKNFPFKVLFHHHIQEMRRTGILKRIKQSAWYDGLEDNPYDTSVATTLETVMIFHYILGIGVLSSFLLLTLERTWWTMKRYFRQTVVEPTGAKPLMPELTLDMSLSQEHAPVFRTFKIRSHAEVRGVQLHSYDPRTEFYMPEDETYGTRARNGSWTGMVDWFRVQELIRLLKLVSTQYVSAGSPDVVMKLLKNHNLNPLYVIHTNFATREIVKQFSETGNMPSGRWLLFLESMTSLKEFFADVYIPLDCEFLVAQRSGWTGEEPEVSLTEVYNLHSSRQVQTNLIAKWSSKDGLKWSETSFFERRGDLHGISLKSAMIHDVQIRNPLPEYKIYASNNICFLLPQPPFIYFPKQTGLDPPHVSGYAIQFWNLLQERLNFTLEKLFLENGSHGSRNSDGTWSGIVGMVASGRADVGLNVMTITKSRLDVVHYVQPIATSRPFNVVRVTVYVRKPNATFSPARQILTPFALKLWRNSKNLIIRKAYKTLVEPKRQKLPRSTVEGLRRLCNEDKYSFFCSKIMAKGLMQNLPCSVVEISEMSYRITVSMVISKQSPYKRFFNSLWVTQVRQQPHHVPCSLRRWLAVQGGAFSPAATTQSTVLQKSSGQRIAHAAIATHRAKTARRRVTDIVNVLTTNNYSSTAKLHDSQITTTHAKSFPACCVFTSHPLATASNKSFYLARMKKSLSGIGVFITDKLMEKLSDSMYGNQHRPLYVIFSSHITTKYALLQVKISPFCLSNGKWLMFMEEATSIEEFFSDIYVPFDSEFLVAQSSSGLSTENYEVSLTEVYKIQAILPLQKNRIANWSSVISQAYGSGQLLFIASGVGLSPLYCGHFWPIVPGPDDRVQYYIPDEISYGTEDENGSWSGMVGEVFKKRADIGLNLFMLTAKRATAVGFFPPIFNTKAWPCRVVYLTVYVTAFVLFAAYSAIFISFLAVRRFDLPFKDFQGLLQDGRYVLGVIKNSEREAYFKKSEISVLRRIYEVLIEPYGSSPPLSDEDGLMRTCKEETYSYICTQITVRGLAKTLPCMLVGVPRAYFSVTVSMILQKSSPYKRLFNRRLHNNRHRYEVPNTLRVSATPFIRSRLEYHIPEDNSYGSDEGNVSWSGILGMVIKKEVDVGINVFQLASHRMTAVGFLPPIFNSKVYVYIRQTDPTKKSLIRMLSPFSTGLWGAILVTISLLLLTQRAIFNIGVHFELQEETDCQLLDAWLYILGIFCQQGHRTIRLSWSSRLVYLTAYFIALVLLVTYSATFISSLAVSRQDLPFSTFEDILKDGTLKVGVRGKSSHEDYFKKSSNPILKSVYEKMIKPNTETQPKSFEEGLQRVCKESKVGFVVAQATFRGLMQNVPCTIVEVPKAYYTTTVSFIINGESPYKRLFAGLIQDMRRSGILRRIDTNFWTPKLEETLLEPPKGVTFETVMAYFVLLASGILICILILVVEMGCRKR</sequence>
<feature type="transmembrane region" description="Helical" evidence="13">
    <location>
        <begin position="211"/>
        <end position="230"/>
    </location>
</feature>
<organism evidence="15 16">
    <name type="scientific">Cryptotermes secundus</name>
    <dbReference type="NCBI Taxonomy" id="105785"/>
    <lineage>
        <taxon>Eukaryota</taxon>
        <taxon>Metazoa</taxon>
        <taxon>Ecdysozoa</taxon>
        <taxon>Arthropoda</taxon>
        <taxon>Hexapoda</taxon>
        <taxon>Insecta</taxon>
        <taxon>Pterygota</taxon>
        <taxon>Neoptera</taxon>
        <taxon>Polyneoptera</taxon>
        <taxon>Dictyoptera</taxon>
        <taxon>Blattodea</taxon>
        <taxon>Blattoidea</taxon>
        <taxon>Termitoidae</taxon>
        <taxon>Kalotermitidae</taxon>
        <taxon>Cryptotermitinae</taxon>
        <taxon>Cryptotermes</taxon>
    </lineage>
</organism>
<feature type="transmembrane region" description="Helical" evidence="13">
    <location>
        <begin position="884"/>
        <end position="903"/>
    </location>
</feature>
<feature type="transmembrane region" description="Helical" evidence="13">
    <location>
        <begin position="659"/>
        <end position="680"/>
    </location>
</feature>
<dbReference type="InterPro" id="IPR001320">
    <property type="entry name" value="Iontro_rcpt_C"/>
</dbReference>
<dbReference type="Pfam" id="PF00060">
    <property type="entry name" value="Lig_chan"/>
    <property type="match status" value="2"/>
</dbReference>
<feature type="transmembrane region" description="Helical" evidence="13">
    <location>
        <begin position="86"/>
        <end position="109"/>
    </location>
</feature>
<feature type="domain" description="Ionotropic glutamate receptor L-glutamate and glycine-binding" evidence="14">
    <location>
        <begin position="1217"/>
        <end position="1274"/>
    </location>
</feature>
<dbReference type="GO" id="GO:0050909">
    <property type="term" value="P:sensory perception of taste"/>
    <property type="evidence" value="ECO:0007669"/>
    <property type="project" value="InterPro"/>
</dbReference>
<evidence type="ECO:0000313" key="15">
    <source>
        <dbReference type="EMBL" id="PNF24019.1"/>
    </source>
</evidence>
<dbReference type="InterPro" id="IPR019594">
    <property type="entry name" value="Glu/Gly-bd"/>
</dbReference>
<evidence type="ECO:0000256" key="13">
    <source>
        <dbReference type="SAM" id="Phobius"/>
    </source>
</evidence>
<feature type="transmembrane region" description="Helical" evidence="13">
    <location>
        <begin position="556"/>
        <end position="576"/>
    </location>
</feature>
<dbReference type="EMBL" id="NEVH01017542">
    <property type="protein sequence ID" value="PNF24019.1"/>
    <property type="molecule type" value="Genomic_DNA"/>
</dbReference>
<dbReference type="InterPro" id="IPR013604">
    <property type="entry name" value="7TM_chemorcpt"/>
</dbReference>
<feature type="transmembrane region" description="Helical" evidence="13">
    <location>
        <begin position="778"/>
        <end position="797"/>
    </location>
</feature>
<dbReference type="PANTHER" id="PTHR42643:SF30">
    <property type="entry name" value="IONOTROPIC RECEPTOR 40A-RELATED"/>
    <property type="match status" value="1"/>
</dbReference>
<feature type="transmembrane region" description="Helical" evidence="13">
    <location>
        <begin position="187"/>
        <end position="205"/>
    </location>
</feature>
<feature type="transmembrane region" description="Helical" evidence="13">
    <location>
        <begin position="803"/>
        <end position="825"/>
    </location>
</feature>
<reference evidence="15 16" key="1">
    <citation type="submission" date="2017-12" db="EMBL/GenBank/DDBJ databases">
        <title>Hemimetabolous genomes reveal molecular basis of termite eusociality.</title>
        <authorList>
            <person name="Harrison M.C."/>
            <person name="Jongepier E."/>
            <person name="Robertson H.M."/>
            <person name="Arning N."/>
            <person name="Bitard-Feildel T."/>
            <person name="Chao H."/>
            <person name="Childers C.P."/>
            <person name="Dinh H."/>
            <person name="Doddapaneni H."/>
            <person name="Dugan S."/>
            <person name="Gowin J."/>
            <person name="Greiner C."/>
            <person name="Han Y."/>
            <person name="Hu H."/>
            <person name="Hughes D.S.T."/>
            <person name="Huylmans A.-K."/>
            <person name="Kemena C."/>
            <person name="Kremer L.P.M."/>
            <person name="Lee S.L."/>
            <person name="Lopez-Ezquerra A."/>
            <person name="Mallet L."/>
            <person name="Monroy-Kuhn J.M."/>
            <person name="Moser A."/>
            <person name="Murali S.C."/>
            <person name="Muzny D.M."/>
            <person name="Otani S."/>
            <person name="Piulachs M.-D."/>
            <person name="Poelchau M."/>
            <person name="Qu J."/>
            <person name="Schaub F."/>
            <person name="Wada-Katsumata A."/>
            <person name="Worley K.C."/>
            <person name="Xie Q."/>
            <person name="Ylla G."/>
            <person name="Poulsen M."/>
            <person name="Gibbs R.A."/>
            <person name="Schal C."/>
            <person name="Richards S."/>
            <person name="Belles X."/>
            <person name="Korb J."/>
            <person name="Bornberg-Bauer E."/>
        </authorList>
    </citation>
    <scope>NUCLEOTIDE SEQUENCE [LARGE SCALE GENOMIC DNA]</scope>
    <source>
        <tissue evidence="15">Whole body</tissue>
    </source>
</reference>
<evidence type="ECO:0000256" key="10">
    <source>
        <dbReference type="ARBA" id="ARBA00023180"/>
    </source>
</evidence>
<keyword evidence="8 13" id="KW-0472">Membrane</keyword>
<dbReference type="Pfam" id="PF10613">
    <property type="entry name" value="Lig_chan-Glu_bd"/>
    <property type="match status" value="2"/>
</dbReference>
<dbReference type="InterPro" id="IPR052192">
    <property type="entry name" value="Insect_Ionotropic_Sensory_Rcpt"/>
</dbReference>
<comment type="caution">
    <text evidence="15">The sequence shown here is derived from an EMBL/GenBank/DDBJ whole genome shotgun (WGS) entry which is preliminary data.</text>
</comment>
<feature type="transmembrane region" description="Helical" evidence="13">
    <location>
        <begin position="2440"/>
        <end position="2463"/>
    </location>
</feature>
<dbReference type="STRING" id="105785.A0A2J7Q611"/>
<keyword evidence="4" id="KW-1003">Cell membrane</keyword>
<keyword evidence="7" id="KW-0406">Ion transport</keyword>
<dbReference type="GO" id="GO:0015276">
    <property type="term" value="F:ligand-gated monoatomic ion channel activity"/>
    <property type="evidence" value="ECO:0007669"/>
    <property type="project" value="InterPro"/>
</dbReference>
<protein>
    <recommendedName>
        <fullName evidence="14">Ionotropic glutamate receptor L-glutamate and glycine-binding domain-containing protein</fullName>
    </recommendedName>
</protein>
<keyword evidence="11" id="KW-1071">Ligand-gated ion channel</keyword>